<reference evidence="3 4" key="1">
    <citation type="journal article" date="2012" name="ISME J.">
        <title>Nitrification expanded: discovery, physiology and genomics of a nitrite-oxidizing bacterium from the phylum Chloroflexi.</title>
        <authorList>
            <person name="Sorokin D.Y."/>
            <person name="Lucker S."/>
            <person name="Vejmelkova D."/>
            <person name="Kostrikina N.A."/>
            <person name="Kleerebezem R."/>
            <person name="Rijpstra W.I."/>
            <person name="Damste J.S."/>
            <person name="Le Paslier D."/>
            <person name="Muyzer G."/>
            <person name="Wagner M."/>
            <person name="van Loosdrecht M.C."/>
            <person name="Daims H."/>
        </authorList>
    </citation>
    <scope>NUCLEOTIDE SEQUENCE [LARGE SCALE GENOMIC DNA]</scope>
    <source>
        <strain evidence="4">none</strain>
    </source>
</reference>
<accession>I4EHZ0</accession>
<dbReference type="InterPro" id="IPR001509">
    <property type="entry name" value="Epimerase_deHydtase"/>
</dbReference>
<dbReference type="Gene3D" id="3.40.50.720">
    <property type="entry name" value="NAD(P)-binding Rossmann-like Domain"/>
    <property type="match status" value="1"/>
</dbReference>
<evidence type="ECO:0000313" key="4">
    <source>
        <dbReference type="Proteomes" id="UP000004221"/>
    </source>
</evidence>
<comment type="caution">
    <text evidence="3">The sequence shown here is derived from an EMBL/GenBank/DDBJ whole genome shotgun (WGS) entry which is preliminary data.</text>
</comment>
<dbReference type="RefSeq" id="WP_008478378.1">
    <property type="nucleotide sequence ID" value="NZ_CAGS01000259.1"/>
</dbReference>
<feature type="domain" description="NAD-dependent epimerase/dehydratase" evidence="2">
    <location>
        <begin position="4"/>
        <end position="278"/>
    </location>
</feature>
<evidence type="ECO:0000259" key="2">
    <source>
        <dbReference type="Pfam" id="PF01370"/>
    </source>
</evidence>
<dbReference type="InterPro" id="IPR036291">
    <property type="entry name" value="NAD(P)-bd_dom_sf"/>
</dbReference>
<evidence type="ECO:0000313" key="3">
    <source>
        <dbReference type="EMBL" id="CCF84302.1"/>
    </source>
</evidence>
<dbReference type="Pfam" id="PF01370">
    <property type="entry name" value="Epimerase"/>
    <property type="match status" value="1"/>
</dbReference>
<organism evidence="3 4">
    <name type="scientific">Nitrolancea hollandica Lb</name>
    <dbReference type="NCBI Taxonomy" id="1129897"/>
    <lineage>
        <taxon>Bacteria</taxon>
        <taxon>Pseudomonadati</taxon>
        <taxon>Thermomicrobiota</taxon>
        <taxon>Thermomicrobia</taxon>
        <taxon>Sphaerobacterales</taxon>
        <taxon>Sphaerobacterineae</taxon>
        <taxon>Sphaerobacteraceae</taxon>
        <taxon>Nitrolancea</taxon>
    </lineage>
</organism>
<dbReference type="PANTHER" id="PTHR43000">
    <property type="entry name" value="DTDP-D-GLUCOSE 4,6-DEHYDRATASE-RELATED"/>
    <property type="match status" value="1"/>
</dbReference>
<keyword evidence="4" id="KW-1185">Reference proteome</keyword>
<name>I4EHZ0_9BACT</name>
<sequence>MSVVVVTGSAGLIGSEAAIYFGQLGFDIVGIDNNMRQVFFGEEASTAWNVERLAMTLGRGYHHYPVDIRNREELRKIFSHYGRDIALVIHTAAQPSHDWAAREPFTDFDINGGGTLNVLEATRQYAPSASFIFTSTNKVYGDRPNSLPLIELETRFEIDPGHAYRDGIKEDMPIDSCLHSIFGASKVAADIMVQEYGRYFDIPTACFRGGTLTGPQHAATQLHGFLAYVMRCAMTGTPYTIFGYKGKQVRDAIHSHDLIRAFHEFFKQPRVAEVYNIGGGRFSNASVLEAIQMSQEISGQEMSWSYTDQNRIGDHIWWIGDNGKFQSHYPDWSMEYNVRRIITEIYEANRDRWGTCETTASATSSASSLTR</sequence>
<evidence type="ECO:0000256" key="1">
    <source>
        <dbReference type="ARBA" id="ARBA00007637"/>
    </source>
</evidence>
<dbReference type="EMBL" id="CAGS01000259">
    <property type="protein sequence ID" value="CCF84302.1"/>
    <property type="molecule type" value="Genomic_DNA"/>
</dbReference>
<dbReference type="AlphaFoldDB" id="I4EHZ0"/>
<dbReference type="Proteomes" id="UP000004221">
    <property type="component" value="Unassembled WGS sequence"/>
</dbReference>
<dbReference type="OrthoDB" id="142826at2"/>
<comment type="similarity">
    <text evidence="1">Belongs to the NAD(P)-dependent epimerase/dehydratase family.</text>
</comment>
<dbReference type="CDD" id="cd05258">
    <property type="entry name" value="CDP_TE_SDR_e"/>
    <property type="match status" value="1"/>
</dbReference>
<proteinExistence type="inferred from homology"/>
<dbReference type="SUPFAM" id="SSF51735">
    <property type="entry name" value="NAD(P)-binding Rossmann-fold domains"/>
    <property type="match status" value="1"/>
</dbReference>
<protein>
    <submittedName>
        <fullName evidence="3">NAD-dependent epimerase/dehydratase</fullName>
    </submittedName>
</protein>
<gene>
    <name evidence="3" type="ORF">NITHO_3310019</name>
</gene>